<evidence type="ECO:0000256" key="9">
    <source>
        <dbReference type="ARBA" id="ARBA00022989"/>
    </source>
</evidence>
<keyword evidence="11" id="KW-1185">Reference proteome</keyword>
<evidence type="ECO:0000313" key="12">
    <source>
        <dbReference type="WBParaSite" id="PSAMB.scaffold21517size601.g38327.t1"/>
    </source>
</evidence>
<sequence>PFQRGSKNQRSFLVLWAYSKERNICRPIVIKAACEEAISKLSVSECGDFTAIGTMSGSVGVFDTHEMKRLLYAEGTHGIFVTGLEFVPTTSIDVAAAPNEK</sequence>
<dbReference type="WBParaSite" id="PSAMB.scaffold21517size601.g38327.t1">
    <property type="protein sequence ID" value="PSAMB.scaffold21517size601.g38327.t1"/>
    <property type="gene ID" value="PSAMB.scaffold21517size601.g38327"/>
</dbReference>
<protein>
    <submittedName>
        <fullName evidence="12">Uncharacterized protein</fullName>
    </submittedName>
</protein>
<dbReference type="Proteomes" id="UP000887566">
    <property type="component" value="Unplaced"/>
</dbReference>
<dbReference type="Gene3D" id="2.130.10.10">
    <property type="entry name" value="YVTN repeat-like/Quinoprotein amine dehydrogenase"/>
    <property type="match status" value="1"/>
</dbReference>
<comment type="subcellular location">
    <subcellularLocation>
        <location evidence="1">Endoplasmic reticulum membrane</location>
        <topology evidence="1">Single-pass membrane protein</topology>
    </subcellularLocation>
</comment>
<evidence type="ECO:0000256" key="7">
    <source>
        <dbReference type="ARBA" id="ARBA00022892"/>
    </source>
</evidence>
<evidence type="ECO:0000256" key="5">
    <source>
        <dbReference type="ARBA" id="ARBA00022737"/>
    </source>
</evidence>
<keyword evidence="2" id="KW-0813">Transport</keyword>
<dbReference type="PANTHER" id="PTHR23284">
    <property type="entry name" value="PROLACTIN REGULATORY ELEMENT BINDING PROTEIN"/>
    <property type="match status" value="1"/>
</dbReference>
<reference evidence="12" key="1">
    <citation type="submission" date="2022-11" db="UniProtKB">
        <authorList>
            <consortium name="WormBaseParasite"/>
        </authorList>
    </citation>
    <scope>IDENTIFICATION</scope>
</reference>
<dbReference type="GO" id="GO:0015031">
    <property type="term" value="P:protein transport"/>
    <property type="evidence" value="ECO:0007669"/>
    <property type="project" value="UniProtKB-KW"/>
</dbReference>
<dbReference type="GO" id="GO:0005085">
    <property type="term" value="F:guanyl-nucleotide exchange factor activity"/>
    <property type="evidence" value="ECO:0007669"/>
    <property type="project" value="InterPro"/>
</dbReference>
<evidence type="ECO:0000256" key="10">
    <source>
        <dbReference type="ARBA" id="ARBA00023136"/>
    </source>
</evidence>
<keyword evidence="3" id="KW-0853">WD repeat</keyword>
<dbReference type="SUPFAM" id="SSF50978">
    <property type="entry name" value="WD40 repeat-like"/>
    <property type="match status" value="1"/>
</dbReference>
<accession>A0A914VN75</accession>
<keyword evidence="10" id="KW-0472">Membrane</keyword>
<evidence type="ECO:0000256" key="6">
    <source>
        <dbReference type="ARBA" id="ARBA00022824"/>
    </source>
</evidence>
<proteinExistence type="predicted"/>
<name>A0A914VN75_9BILA</name>
<keyword evidence="7" id="KW-0931">ER-Golgi transport</keyword>
<evidence type="ECO:0000256" key="1">
    <source>
        <dbReference type="ARBA" id="ARBA00004389"/>
    </source>
</evidence>
<evidence type="ECO:0000313" key="11">
    <source>
        <dbReference type="Proteomes" id="UP000887566"/>
    </source>
</evidence>
<organism evidence="11 12">
    <name type="scientific">Plectus sambesii</name>
    <dbReference type="NCBI Taxonomy" id="2011161"/>
    <lineage>
        <taxon>Eukaryota</taxon>
        <taxon>Metazoa</taxon>
        <taxon>Ecdysozoa</taxon>
        <taxon>Nematoda</taxon>
        <taxon>Chromadorea</taxon>
        <taxon>Plectida</taxon>
        <taxon>Plectina</taxon>
        <taxon>Plectoidea</taxon>
        <taxon>Plectidae</taxon>
        <taxon>Plectus</taxon>
    </lineage>
</organism>
<evidence type="ECO:0000256" key="8">
    <source>
        <dbReference type="ARBA" id="ARBA00022927"/>
    </source>
</evidence>
<keyword evidence="8" id="KW-0653">Protein transport</keyword>
<dbReference type="PANTHER" id="PTHR23284:SF0">
    <property type="entry name" value="PROLACTIN REGULATORY ELEMENT-BINDING PROTEIN"/>
    <property type="match status" value="1"/>
</dbReference>
<keyword evidence="6" id="KW-0256">Endoplasmic reticulum</keyword>
<dbReference type="InterPro" id="IPR036322">
    <property type="entry name" value="WD40_repeat_dom_sf"/>
</dbReference>
<dbReference type="GO" id="GO:0006888">
    <property type="term" value="P:endoplasmic reticulum to Golgi vesicle-mediated transport"/>
    <property type="evidence" value="ECO:0007669"/>
    <property type="project" value="TreeGrafter"/>
</dbReference>
<keyword evidence="4" id="KW-0812">Transmembrane</keyword>
<keyword evidence="5" id="KW-0677">Repeat</keyword>
<dbReference type="AlphaFoldDB" id="A0A914VN75"/>
<dbReference type="GO" id="GO:0005789">
    <property type="term" value="C:endoplasmic reticulum membrane"/>
    <property type="evidence" value="ECO:0007669"/>
    <property type="project" value="UniProtKB-SubCell"/>
</dbReference>
<dbReference type="InterPro" id="IPR015943">
    <property type="entry name" value="WD40/YVTN_repeat-like_dom_sf"/>
</dbReference>
<evidence type="ECO:0000256" key="4">
    <source>
        <dbReference type="ARBA" id="ARBA00022692"/>
    </source>
</evidence>
<keyword evidence="9" id="KW-1133">Transmembrane helix</keyword>
<evidence type="ECO:0000256" key="3">
    <source>
        <dbReference type="ARBA" id="ARBA00022574"/>
    </source>
</evidence>
<dbReference type="InterPro" id="IPR045260">
    <property type="entry name" value="Sec12-like"/>
</dbReference>
<evidence type="ECO:0000256" key="2">
    <source>
        <dbReference type="ARBA" id="ARBA00022448"/>
    </source>
</evidence>
<dbReference type="GO" id="GO:0003400">
    <property type="term" value="P:regulation of COPII vesicle coating"/>
    <property type="evidence" value="ECO:0007669"/>
    <property type="project" value="TreeGrafter"/>
</dbReference>